<reference evidence="2" key="5">
    <citation type="journal article" date="2021" name="G3 (Bethesda)">
        <title>Aegilops tauschii genome assembly Aet v5.0 features greater sequence contiguity and improved annotation.</title>
        <authorList>
            <person name="Wang L."/>
            <person name="Zhu T."/>
            <person name="Rodriguez J.C."/>
            <person name="Deal K.R."/>
            <person name="Dubcovsky J."/>
            <person name="McGuire P.E."/>
            <person name="Lux T."/>
            <person name="Spannagl M."/>
            <person name="Mayer K.F.X."/>
            <person name="Baldrich P."/>
            <person name="Meyers B.C."/>
            <person name="Huo N."/>
            <person name="Gu Y.Q."/>
            <person name="Zhou H."/>
            <person name="Devos K.M."/>
            <person name="Bennetzen J.L."/>
            <person name="Unver T."/>
            <person name="Budak H."/>
            <person name="Gulick P.J."/>
            <person name="Galiba G."/>
            <person name="Kalapos B."/>
            <person name="Nelson D.R."/>
            <person name="Li P."/>
            <person name="You F.M."/>
            <person name="Luo M.C."/>
            <person name="Dvorak J."/>
        </authorList>
    </citation>
    <scope>NUCLEOTIDE SEQUENCE [LARGE SCALE GENOMIC DNA]</scope>
    <source>
        <strain evidence="2">cv. AL8/78</strain>
    </source>
</reference>
<accession>A0A453H425</accession>
<feature type="compositionally biased region" description="Pro residues" evidence="1">
    <location>
        <begin position="53"/>
        <end position="62"/>
    </location>
</feature>
<keyword evidence="3" id="KW-1185">Reference proteome</keyword>
<dbReference type="EnsemblPlants" id="AET4Gv20056700.16">
    <property type="protein sequence ID" value="AET4Gv20056700.16"/>
    <property type="gene ID" value="AET4Gv20056700"/>
</dbReference>
<protein>
    <submittedName>
        <fullName evidence="2">Uncharacterized protein</fullName>
    </submittedName>
</protein>
<reference evidence="3" key="1">
    <citation type="journal article" date="2014" name="Science">
        <title>Ancient hybridizations among the ancestral genomes of bread wheat.</title>
        <authorList>
            <consortium name="International Wheat Genome Sequencing Consortium,"/>
            <person name="Marcussen T."/>
            <person name="Sandve S.R."/>
            <person name="Heier L."/>
            <person name="Spannagl M."/>
            <person name="Pfeifer M."/>
            <person name="Jakobsen K.S."/>
            <person name="Wulff B.B."/>
            <person name="Steuernagel B."/>
            <person name="Mayer K.F."/>
            <person name="Olsen O.A."/>
        </authorList>
    </citation>
    <scope>NUCLEOTIDE SEQUENCE [LARGE SCALE GENOMIC DNA]</scope>
    <source>
        <strain evidence="3">cv. AL8/78</strain>
    </source>
</reference>
<feature type="region of interest" description="Disordered" evidence="1">
    <location>
        <begin position="28"/>
        <end position="86"/>
    </location>
</feature>
<name>A0A453H425_AEGTS</name>
<feature type="compositionally biased region" description="Basic and acidic residues" evidence="1">
    <location>
        <begin position="41"/>
        <end position="52"/>
    </location>
</feature>
<evidence type="ECO:0000313" key="2">
    <source>
        <dbReference type="EnsemblPlants" id="AET4Gv20056700.16"/>
    </source>
</evidence>
<sequence length="86" mass="9466">MGAVGVAPLQRFFSSLIRIGIRERSSLLLPGSGRPNPLSRISDREAEADPSPKVRPPLLPSPPRRRDSRSPTRASVPVRRPVNCLF</sequence>
<dbReference type="AlphaFoldDB" id="A0A453H425"/>
<reference evidence="2" key="3">
    <citation type="journal article" date="2017" name="Nature">
        <title>Genome sequence of the progenitor of the wheat D genome Aegilops tauschii.</title>
        <authorList>
            <person name="Luo M.C."/>
            <person name="Gu Y.Q."/>
            <person name="Puiu D."/>
            <person name="Wang H."/>
            <person name="Twardziok S.O."/>
            <person name="Deal K.R."/>
            <person name="Huo N."/>
            <person name="Zhu T."/>
            <person name="Wang L."/>
            <person name="Wang Y."/>
            <person name="McGuire P.E."/>
            <person name="Liu S."/>
            <person name="Long H."/>
            <person name="Ramasamy R.K."/>
            <person name="Rodriguez J.C."/>
            <person name="Van S.L."/>
            <person name="Yuan L."/>
            <person name="Wang Z."/>
            <person name="Xia Z."/>
            <person name="Xiao L."/>
            <person name="Anderson O.D."/>
            <person name="Ouyang S."/>
            <person name="Liang Y."/>
            <person name="Zimin A.V."/>
            <person name="Pertea G."/>
            <person name="Qi P."/>
            <person name="Bennetzen J.L."/>
            <person name="Dai X."/>
            <person name="Dawson M.W."/>
            <person name="Muller H.G."/>
            <person name="Kugler K."/>
            <person name="Rivarola-Duarte L."/>
            <person name="Spannagl M."/>
            <person name="Mayer K.F.X."/>
            <person name="Lu F.H."/>
            <person name="Bevan M.W."/>
            <person name="Leroy P."/>
            <person name="Li P."/>
            <person name="You F.M."/>
            <person name="Sun Q."/>
            <person name="Liu Z."/>
            <person name="Lyons E."/>
            <person name="Wicker T."/>
            <person name="Salzberg S.L."/>
            <person name="Devos K.M."/>
            <person name="Dvorak J."/>
        </authorList>
    </citation>
    <scope>NUCLEOTIDE SEQUENCE [LARGE SCALE GENOMIC DNA]</scope>
    <source>
        <strain evidence="2">cv. AL8/78</strain>
    </source>
</reference>
<reference evidence="3" key="2">
    <citation type="journal article" date="2017" name="Nat. Plants">
        <title>The Aegilops tauschii genome reveals multiple impacts of transposons.</title>
        <authorList>
            <person name="Zhao G."/>
            <person name="Zou C."/>
            <person name="Li K."/>
            <person name="Wang K."/>
            <person name="Li T."/>
            <person name="Gao L."/>
            <person name="Zhang X."/>
            <person name="Wang H."/>
            <person name="Yang Z."/>
            <person name="Liu X."/>
            <person name="Jiang W."/>
            <person name="Mao L."/>
            <person name="Kong X."/>
            <person name="Jiao Y."/>
            <person name="Jia J."/>
        </authorList>
    </citation>
    <scope>NUCLEOTIDE SEQUENCE [LARGE SCALE GENOMIC DNA]</scope>
    <source>
        <strain evidence="3">cv. AL8/78</strain>
    </source>
</reference>
<dbReference type="Proteomes" id="UP000015105">
    <property type="component" value="Chromosome 4D"/>
</dbReference>
<proteinExistence type="predicted"/>
<dbReference type="Gramene" id="AET4Gv20056700.16">
    <property type="protein sequence ID" value="AET4Gv20056700.16"/>
    <property type="gene ID" value="AET4Gv20056700"/>
</dbReference>
<evidence type="ECO:0000256" key="1">
    <source>
        <dbReference type="SAM" id="MobiDB-lite"/>
    </source>
</evidence>
<reference evidence="2" key="4">
    <citation type="submission" date="2019-03" db="UniProtKB">
        <authorList>
            <consortium name="EnsemblPlants"/>
        </authorList>
    </citation>
    <scope>IDENTIFICATION</scope>
</reference>
<evidence type="ECO:0000313" key="3">
    <source>
        <dbReference type="Proteomes" id="UP000015105"/>
    </source>
</evidence>
<organism evidence="2 3">
    <name type="scientific">Aegilops tauschii subsp. strangulata</name>
    <name type="common">Goatgrass</name>
    <dbReference type="NCBI Taxonomy" id="200361"/>
    <lineage>
        <taxon>Eukaryota</taxon>
        <taxon>Viridiplantae</taxon>
        <taxon>Streptophyta</taxon>
        <taxon>Embryophyta</taxon>
        <taxon>Tracheophyta</taxon>
        <taxon>Spermatophyta</taxon>
        <taxon>Magnoliopsida</taxon>
        <taxon>Liliopsida</taxon>
        <taxon>Poales</taxon>
        <taxon>Poaceae</taxon>
        <taxon>BOP clade</taxon>
        <taxon>Pooideae</taxon>
        <taxon>Triticodae</taxon>
        <taxon>Triticeae</taxon>
        <taxon>Triticinae</taxon>
        <taxon>Aegilops</taxon>
    </lineage>
</organism>